<evidence type="ECO:0000256" key="3">
    <source>
        <dbReference type="ARBA" id="ARBA00022553"/>
    </source>
</evidence>
<dbReference type="InterPro" id="IPR044713">
    <property type="entry name" value="DNJA1/2-like"/>
</dbReference>
<dbReference type="CDD" id="cd10719">
    <property type="entry name" value="DnaJ_zf"/>
    <property type="match status" value="1"/>
</dbReference>
<dbReference type="AlphaFoldDB" id="A0A7R9GG85"/>
<dbReference type="InterPro" id="IPR018253">
    <property type="entry name" value="DnaJ_domain_CS"/>
</dbReference>
<keyword evidence="3" id="KW-0597">Phosphoprotein</keyword>
<keyword evidence="2" id="KW-0488">Methylation</keyword>
<dbReference type="PRINTS" id="PR00625">
    <property type="entry name" value="JDOMAIN"/>
</dbReference>
<dbReference type="Pfam" id="PF01556">
    <property type="entry name" value="DnaJ_C"/>
    <property type="match status" value="1"/>
</dbReference>
<dbReference type="GO" id="GO:0006457">
    <property type="term" value="P:protein folding"/>
    <property type="evidence" value="ECO:0007669"/>
    <property type="project" value="InterPro"/>
</dbReference>
<dbReference type="SUPFAM" id="SSF57938">
    <property type="entry name" value="DnaJ/Hsp40 cysteine-rich domain"/>
    <property type="match status" value="1"/>
</dbReference>
<dbReference type="OrthoDB" id="550424at2759"/>
<dbReference type="PROSITE" id="PS50076">
    <property type="entry name" value="DNAJ_2"/>
    <property type="match status" value="1"/>
</dbReference>
<dbReference type="Gene3D" id="2.60.260.20">
    <property type="entry name" value="Urease metallochaperone UreE, N-terminal domain"/>
    <property type="match status" value="2"/>
</dbReference>
<keyword evidence="16" id="KW-1185">Reference proteome</keyword>
<dbReference type="Pfam" id="PF00684">
    <property type="entry name" value="DnaJ_CXXCXGXG"/>
    <property type="match status" value="1"/>
</dbReference>
<dbReference type="PROSITE" id="PS51188">
    <property type="entry name" value="ZF_CR"/>
    <property type="match status" value="1"/>
</dbReference>
<evidence type="ECO:0000256" key="6">
    <source>
        <dbReference type="ARBA" id="ARBA00022771"/>
    </source>
</evidence>
<keyword evidence="8" id="KW-0007">Acetylation</keyword>
<keyword evidence="7 11" id="KW-0862">Zinc</keyword>
<evidence type="ECO:0000256" key="2">
    <source>
        <dbReference type="ARBA" id="ARBA00022481"/>
    </source>
</evidence>
<feature type="zinc finger region" description="CR-type" evidence="11">
    <location>
        <begin position="130"/>
        <end position="214"/>
    </location>
</feature>
<evidence type="ECO:0000256" key="5">
    <source>
        <dbReference type="ARBA" id="ARBA00022737"/>
    </source>
</evidence>
<keyword evidence="10" id="KW-0449">Lipoprotein</keyword>
<evidence type="ECO:0000256" key="7">
    <source>
        <dbReference type="ARBA" id="ARBA00022833"/>
    </source>
</evidence>
<comment type="subcellular location">
    <subcellularLocation>
        <location evidence="1">Membrane</location>
        <topology evidence="1">Lipid-anchor</topology>
    </subcellularLocation>
</comment>
<keyword evidence="9" id="KW-0472">Membrane</keyword>
<dbReference type="Gene3D" id="2.10.230.10">
    <property type="entry name" value="Heat shock protein DnaJ, cysteine-rich domain"/>
    <property type="match status" value="1"/>
</dbReference>
<protein>
    <submittedName>
        <fullName evidence="15">Uncharacterized protein</fullName>
    </submittedName>
</protein>
<organism evidence="15">
    <name type="scientific">Notodromas monacha</name>
    <dbReference type="NCBI Taxonomy" id="399045"/>
    <lineage>
        <taxon>Eukaryota</taxon>
        <taxon>Metazoa</taxon>
        <taxon>Ecdysozoa</taxon>
        <taxon>Arthropoda</taxon>
        <taxon>Crustacea</taxon>
        <taxon>Oligostraca</taxon>
        <taxon>Ostracoda</taxon>
        <taxon>Podocopa</taxon>
        <taxon>Podocopida</taxon>
        <taxon>Cypridocopina</taxon>
        <taxon>Cypridoidea</taxon>
        <taxon>Cyprididae</taxon>
        <taxon>Notodromas</taxon>
    </lineage>
</organism>
<dbReference type="GO" id="GO:0008270">
    <property type="term" value="F:zinc ion binding"/>
    <property type="evidence" value="ECO:0007669"/>
    <property type="project" value="UniProtKB-KW"/>
</dbReference>
<evidence type="ECO:0000256" key="8">
    <source>
        <dbReference type="ARBA" id="ARBA00022990"/>
    </source>
</evidence>
<keyword evidence="4 11" id="KW-0479">Metal-binding</keyword>
<keyword evidence="6 11" id="KW-0863">Zinc-finger</keyword>
<sequence>MVKETGFYEILGVPPSCTPDELKKAYRKAALKYHPDKNPAEPEKFKLISQAYEVLSDPEKRRIYDEGGESAIREGFADRGGAFSSPFDIFDMFFGGGPFRGPGGGRRGGPKKGKDVVHQLSVPLEELYNGAVRKLSLAKNVICDKCEGRGGKKGAVETCQNCRGSGMQVRVQQLAPGMIQQIQSVCQECEGSGERINPKDRCKKCQGRKVDLNQFYQYSSFVNVDILRQVVRERKILEVHIDKGMRTGQKIPFAGEGDQEPGLEPGNIVIVLDEKEHEVFTRSNDDLIMRMKIDLVEALCGLRRTVQTLDSRTLLMQTVPGEVIKHGECKYINGEGMPHLALGKRRSFRMILRNVTCTTTILKRIRDAVGTPLPMPMTKTTNMRLDAVAYSVLRIKTKSPRETGKEEIIPDDFEECNLYDYDPQTDPRRGRNAPANAYDEDDEHEAGR</sequence>
<dbReference type="GO" id="GO:0016020">
    <property type="term" value="C:membrane"/>
    <property type="evidence" value="ECO:0007669"/>
    <property type="project" value="UniProtKB-SubCell"/>
</dbReference>
<gene>
    <name evidence="15" type="ORF">NMOB1V02_LOCUS7456</name>
</gene>
<dbReference type="InterPro" id="IPR008971">
    <property type="entry name" value="HSP40/DnaJ_pept-bd"/>
</dbReference>
<dbReference type="SUPFAM" id="SSF46565">
    <property type="entry name" value="Chaperone J-domain"/>
    <property type="match status" value="1"/>
</dbReference>
<feature type="domain" description="CR-type" evidence="14">
    <location>
        <begin position="130"/>
        <end position="214"/>
    </location>
</feature>
<evidence type="ECO:0000256" key="1">
    <source>
        <dbReference type="ARBA" id="ARBA00004635"/>
    </source>
</evidence>
<evidence type="ECO:0000256" key="12">
    <source>
        <dbReference type="SAM" id="MobiDB-lite"/>
    </source>
</evidence>
<dbReference type="CDD" id="cd06257">
    <property type="entry name" value="DnaJ"/>
    <property type="match status" value="1"/>
</dbReference>
<proteinExistence type="predicted"/>
<dbReference type="CDD" id="cd10747">
    <property type="entry name" value="DnaJ_C"/>
    <property type="match status" value="1"/>
</dbReference>
<accession>A0A7R9GG85</accession>
<dbReference type="Proteomes" id="UP000678499">
    <property type="component" value="Unassembled WGS sequence"/>
</dbReference>
<dbReference type="InterPro" id="IPR036869">
    <property type="entry name" value="J_dom_sf"/>
</dbReference>
<dbReference type="InterPro" id="IPR001305">
    <property type="entry name" value="HSP_DnaJ_Cys-rich_dom"/>
</dbReference>
<reference evidence="15" key="1">
    <citation type="submission" date="2020-11" db="EMBL/GenBank/DDBJ databases">
        <authorList>
            <person name="Tran Van P."/>
        </authorList>
    </citation>
    <scope>NUCLEOTIDE SEQUENCE</scope>
</reference>
<dbReference type="SMART" id="SM00271">
    <property type="entry name" value="DnaJ"/>
    <property type="match status" value="1"/>
</dbReference>
<dbReference type="SUPFAM" id="SSF49493">
    <property type="entry name" value="HSP40/DnaJ peptide-binding domain"/>
    <property type="match status" value="2"/>
</dbReference>
<feature type="non-terminal residue" evidence="15">
    <location>
        <position position="1"/>
    </location>
</feature>
<dbReference type="EMBL" id="CAJPEX010001789">
    <property type="protein sequence ID" value="CAG0919942.1"/>
    <property type="molecule type" value="Genomic_DNA"/>
</dbReference>
<dbReference type="Pfam" id="PF00226">
    <property type="entry name" value="DnaJ"/>
    <property type="match status" value="1"/>
</dbReference>
<dbReference type="FunFam" id="2.60.260.20:FF:000003">
    <property type="entry name" value="DnaJ subfamily A member 2"/>
    <property type="match status" value="1"/>
</dbReference>
<dbReference type="FunFam" id="2.60.260.20:FF:000068">
    <property type="entry name" value="Chaperone protein dnaJ 3"/>
    <property type="match status" value="1"/>
</dbReference>
<dbReference type="InterPro" id="IPR036410">
    <property type="entry name" value="HSP_DnaJ_Cys-rich_dom_sf"/>
</dbReference>
<evidence type="ECO:0000259" key="14">
    <source>
        <dbReference type="PROSITE" id="PS51188"/>
    </source>
</evidence>
<feature type="compositionally biased region" description="Acidic residues" evidence="12">
    <location>
        <begin position="438"/>
        <end position="448"/>
    </location>
</feature>
<evidence type="ECO:0000256" key="11">
    <source>
        <dbReference type="PROSITE-ProRule" id="PRU00546"/>
    </source>
</evidence>
<evidence type="ECO:0000256" key="9">
    <source>
        <dbReference type="ARBA" id="ARBA00023136"/>
    </source>
</evidence>
<name>A0A7R9GG85_9CRUS</name>
<dbReference type="EMBL" id="OA883826">
    <property type="protein sequence ID" value="CAD7279790.1"/>
    <property type="molecule type" value="Genomic_DNA"/>
</dbReference>
<dbReference type="Gene3D" id="1.10.287.110">
    <property type="entry name" value="DnaJ domain"/>
    <property type="match status" value="1"/>
</dbReference>
<dbReference type="GO" id="GO:0051082">
    <property type="term" value="F:unfolded protein binding"/>
    <property type="evidence" value="ECO:0007669"/>
    <property type="project" value="InterPro"/>
</dbReference>
<evidence type="ECO:0000256" key="4">
    <source>
        <dbReference type="ARBA" id="ARBA00022723"/>
    </source>
</evidence>
<evidence type="ECO:0000313" key="16">
    <source>
        <dbReference type="Proteomes" id="UP000678499"/>
    </source>
</evidence>
<dbReference type="PROSITE" id="PS00636">
    <property type="entry name" value="DNAJ_1"/>
    <property type="match status" value="1"/>
</dbReference>
<dbReference type="GO" id="GO:0030544">
    <property type="term" value="F:Hsp70 protein binding"/>
    <property type="evidence" value="ECO:0007669"/>
    <property type="project" value="InterPro"/>
</dbReference>
<dbReference type="InterPro" id="IPR002939">
    <property type="entry name" value="DnaJ_C"/>
</dbReference>
<feature type="domain" description="J" evidence="13">
    <location>
        <begin position="6"/>
        <end position="68"/>
    </location>
</feature>
<dbReference type="InterPro" id="IPR001623">
    <property type="entry name" value="DnaJ_domain"/>
</dbReference>
<keyword evidence="5" id="KW-0677">Repeat</keyword>
<feature type="region of interest" description="Disordered" evidence="12">
    <location>
        <begin position="417"/>
        <end position="448"/>
    </location>
</feature>
<evidence type="ECO:0000259" key="13">
    <source>
        <dbReference type="PROSITE" id="PS50076"/>
    </source>
</evidence>
<dbReference type="FunFam" id="2.10.230.10:FF:000005">
    <property type="entry name" value="DnaJ homolog subfamily A member 1"/>
    <property type="match status" value="1"/>
</dbReference>
<evidence type="ECO:0000256" key="10">
    <source>
        <dbReference type="ARBA" id="ARBA00023288"/>
    </source>
</evidence>
<evidence type="ECO:0000313" key="15">
    <source>
        <dbReference type="EMBL" id="CAD7279790.1"/>
    </source>
</evidence>
<dbReference type="PANTHER" id="PTHR43888">
    <property type="entry name" value="DNAJ-LIKE-2, ISOFORM A-RELATED"/>
    <property type="match status" value="1"/>
</dbReference>